<evidence type="ECO:0000256" key="1">
    <source>
        <dbReference type="ARBA" id="ARBA00006484"/>
    </source>
</evidence>
<dbReference type="CDD" id="cd05233">
    <property type="entry name" value="SDR_c"/>
    <property type="match status" value="1"/>
</dbReference>
<dbReference type="PRINTS" id="PR00080">
    <property type="entry name" value="SDRFAMILY"/>
</dbReference>
<dbReference type="FunFam" id="3.40.50.720:FF:000084">
    <property type="entry name" value="Short-chain dehydrogenase reductase"/>
    <property type="match status" value="1"/>
</dbReference>
<dbReference type="SUPFAM" id="SSF51735">
    <property type="entry name" value="NAD(P)-binding Rossmann-fold domains"/>
    <property type="match status" value="1"/>
</dbReference>
<dbReference type="InterPro" id="IPR036291">
    <property type="entry name" value="NAD(P)-bd_dom_sf"/>
</dbReference>
<dbReference type="InterPro" id="IPR002347">
    <property type="entry name" value="SDR_fam"/>
</dbReference>
<name>A0A1C2E361_9HYPH</name>
<reference evidence="3 4" key="1">
    <citation type="submission" date="2016-08" db="EMBL/GenBank/DDBJ databases">
        <title>Whole genome sequence of Mesorhizobium sp. strain UASWS1009 isolated from industrial sewage.</title>
        <authorList>
            <person name="Crovadore J."/>
            <person name="Calmin G."/>
            <person name="Chablais R."/>
            <person name="Cochard B."/>
            <person name="Lefort F."/>
        </authorList>
    </citation>
    <scope>NUCLEOTIDE SEQUENCE [LARGE SCALE GENOMIC DNA]</scope>
    <source>
        <strain evidence="3 4">UASWS1009</strain>
    </source>
</reference>
<comment type="caution">
    <text evidence="3">The sequence shown here is derived from an EMBL/GenBank/DDBJ whole genome shotgun (WGS) entry which is preliminary data.</text>
</comment>
<comment type="similarity">
    <text evidence="1">Belongs to the short-chain dehydrogenases/reductases (SDR) family.</text>
</comment>
<evidence type="ECO:0000313" key="3">
    <source>
        <dbReference type="EMBL" id="OCX21441.1"/>
    </source>
</evidence>
<dbReference type="STRING" id="1566387.QV13_07215"/>
<gene>
    <name evidence="3" type="ORF">QV13_07215</name>
</gene>
<dbReference type="EMBL" id="MDEO01000028">
    <property type="protein sequence ID" value="OCX21441.1"/>
    <property type="molecule type" value="Genomic_DNA"/>
</dbReference>
<dbReference type="PANTHER" id="PTHR42879:SF2">
    <property type="entry name" value="3-OXOACYL-[ACYL-CARRIER-PROTEIN] REDUCTASE FABG"/>
    <property type="match status" value="1"/>
</dbReference>
<protein>
    <recommendedName>
        <fullName evidence="2">Ketoreductase domain-containing protein</fullName>
    </recommendedName>
</protein>
<dbReference type="InterPro" id="IPR057326">
    <property type="entry name" value="KR_dom"/>
</dbReference>
<dbReference type="GO" id="GO:0032787">
    <property type="term" value="P:monocarboxylic acid metabolic process"/>
    <property type="evidence" value="ECO:0007669"/>
    <property type="project" value="UniProtKB-ARBA"/>
</dbReference>
<dbReference type="PRINTS" id="PR00081">
    <property type="entry name" value="GDHRDH"/>
</dbReference>
<dbReference type="InterPro" id="IPR050259">
    <property type="entry name" value="SDR"/>
</dbReference>
<dbReference type="SMART" id="SM00822">
    <property type="entry name" value="PKS_KR"/>
    <property type="match status" value="1"/>
</dbReference>
<accession>A0A1C2E361</accession>
<dbReference type="Gene3D" id="3.40.50.720">
    <property type="entry name" value="NAD(P)-binding Rossmann-like Domain"/>
    <property type="match status" value="1"/>
</dbReference>
<feature type="domain" description="Ketoreductase" evidence="2">
    <location>
        <begin position="8"/>
        <end position="194"/>
    </location>
</feature>
<organism evidence="3 4">
    <name type="scientific">Mesorhizobium hungaricum</name>
    <dbReference type="NCBI Taxonomy" id="1566387"/>
    <lineage>
        <taxon>Bacteria</taxon>
        <taxon>Pseudomonadati</taxon>
        <taxon>Pseudomonadota</taxon>
        <taxon>Alphaproteobacteria</taxon>
        <taxon>Hyphomicrobiales</taxon>
        <taxon>Phyllobacteriaceae</taxon>
        <taxon>Mesorhizobium</taxon>
    </lineage>
</organism>
<sequence>MGAMPLNAVVTGGSKGIGFGIAACLLARGYAVTIAGRNEADLAAAVSKLEPLGIIEAVAADVTSEDDVERLMARFDDPARPLSLLVNNAGVSHYKTLLRMDLERWRSVLDINLTGVFLSLQRGARRMRISGGGAIVNVASIDAAGTDGRQSAYGAAKAGVVNLTKTAAVELAPYRIRVNSVSPGWTLTAMIDDHVGEAARRHMRESFSRVPLGRLVEVDEIARTVAFLGSDEASGITGIDVPVDCGTLANLYIAETLPKE</sequence>
<evidence type="ECO:0000259" key="2">
    <source>
        <dbReference type="SMART" id="SM00822"/>
    </source>
</evidence>
<dbReference type="AlphaFoldDB" id="A0A1C2E361"/>
<evidence type="ECO:0000313" key="4">
    <source>
        <dbReference type="Proteomes" id="UP000094412"/>
    </source>
</evidence>
<dbReference type="InterPro" id="IPR020904">
    <property type="entry name" value="Sc_DH/Rdtase_CS"/>
</dbReference>
<dbReference type="PANTHER" id="PTHR42879">
    <property type="entry name" value="3-OXOACYL-(ACYL-CARRIER-PROTEIN) REDUCTASE"/>
    <property type="match status" value="1"/>
</dbReference>
<proteinExistence type="inferred from homology"/>
<dbReference type="Pfam" id="PF13561">
    <property type="entry name" value="adh_short_C2"/>
    <property type="match status" value="1"/>
</dbReference>
<dbReference type="Proteomes" id="UP000094412">
    <property type="component" value="Unassembled WGS sequence"/>
</dbReference>
<keyword evidence="4" id="KW-1185">Reference proteome</keyword>
<dbReference type="PROSITE" id="PS00061">
    <property type="entry name" value="ADH_SHORT"/>
    <property type="match status" value="1"/>
</dbReference>